<dbReference type="EMBL" id="FOSK01000012">
    <property type="protein sequence ID" value="SFK94242.1"/>
    <property type="molecule type" value="Genomic_DNA"/>
</dbReference>
<proteinExistence type="predicted"/>
<dbReference type="RefSeq" id="WP_093522277.1">
    <property type="nucleotide sequence ID" value="NZ_FOSK01000012.1"/>
</dbReference>
<accession>A0A1I4DKY9</accession>
<name>A0A1I4DKY9_9HYPH</name>
<comment type="caution">
    <text evidence="1">The sequence shown here is derived from an EMBL/GenBank/DDBJ whole genome shotgun (WGS) entry which is preliminary data.</text>
</comment>
<dbReference type="InterPro" id="IPR027417">
    <property type="entry name" value="P-loop_NTPase"/>
</dbReference>
<evidence type="ECO:0000313" key="2">
    <source>
        <dbReference type="Proteomes" id="UP000199598"/>
    </source>
</evidence>
<reference evidence="1 2" key="1">
    <citation type="submission" date="2016-10" db="EMBL/GenBank/DDBJ databases">
        <authorList>
            <person name="Varghese N."/>
            <person name="Submissions S."/>
        </authorList>
    </citation>
    <scope>NUCLEOTIDE SEQUENCE [LARGE SCALE GENOMIC DNA]</scope>
    <source>
        <strain evidence="1 2">DSM 16392</strain>
    </source>
</reference>
<organism evidence="1 2">
    <name type="scientific">Pseudovibrio ascidiaceicola</name>
    <dbReference type="NCBI Taxonomy" id="285279"/>
    <lineage>
        <taxon>Bacteria</taxon>
        <taxon>Pseudomonadati</taxon>
        <taxon>Pseudomonadota</taxon>
        <taxon>Alphaproteobacteria</taxon>
        <taxon>Hyphomicrobiales</taxon>
        <taxon>Stappiaceae</taxon>
        <taxon>Pseudovibrio</taxon>
    </lineage>
</organism>
<dbReference type="Proteomes" id="UP000199598">
    <property type="component" value="Unassembled WGS sequence"/>
</dbReference>
<dbReference type="Gene3D" id="3.40.50.300">
    <property type="entry name" value="P-loop containing nucleotide triphosphate hydrolases"/>
    <property type="match status" value="1"/>
</dbReference>
<evidence type="ECO:0000313" key="1">
    <source>
        <dbReference type="EMBL" id="SFK94242.1"/>
    </source>
</evidence>
<keyword evidence="2" id="KW-1185">Reference proteome</keyword>
<dbReference type="SUPFAM" id="SSF52540">
    <property type="entry name" value="P-loop containing nucleoside triphosphate hydrolases"/>
    <property type="match status" value="1"/>
</dbReference>
<gene>
    <name evidence="1" type="ORF">SAMN04488518_11242</name>
</gene>
<sequence>MAELEQFFPLEIGRAHEVCGAGASAFAAMACGADRSDNARTILWLQLDWQSDIVNPVGMTPFCDPSRIILARAKNQQMLLSCAEEALRSGAVSHVITELYRPLDLTAGRRLQLAAEMGKATGILIVSEGMGSNAAQTRWQCSPECPTSVSDGHNPKTAGLTVLHWELIKNKKGTLGSWKVCWNAQAHRIIVVSEACQ</sequence>
<protein>
    <submittedName>
        <fullName evidence="1">Protein ImuA</fullName>
    </submittedName>
</protein>